<gene>
    <name evidence="4" type="ORF">LTLLF_114705</name>
</gene>
<dbReference type="Proteomes" id="UP000710432">
    <property type="component" value="Unassembled WGS sequence"/>
</dbReference>
<dbReference type="SMART" id="SM00276">
    <property type="entry name" value="GLECT"/>
    <property type="match status" value="1"/>
</dbReference>
<dbReference type="InterPro" id="IPR001079">
    <property type="entry name" value="Galectin_CRD"/>
</dbReference>
<dbReference type="InterPro" id="IPR013320">
    <property type="entry name" value="ConA-like_dom_sf"/>
</dbReference>
<name>A0A8J6GX98_MICOH</name>
<reference evidence="4" key="1">
    <citation type="submission" date="2020-03" db="EMBL/GenBank/DDBJ databases">
        <title>Studies in the Genomics of Life Span.</title>
        <authorList>
            <person name="Glass D."/>
        </authorList>
    </citation>
    <scope>NUCLEOTIDE SEQUENCE</scope>
    <source>
        <strain evidence="4">LTLLF</strain>
        <tissue evidence="4">Muscle</tissue>
    </source>
</reference>
<evidence type="ECO:0000313" key="5">
    <source>
        <dbReference type="Proteomes" id="UP000710432"/>
    </source>
</evidence>
<keyword evidence="1 2" id="KW-0430">Lectin</keyword>
<dbReference type="SUPFAM" id="SSF49899">
    <property type="entry name" value="Concanavalin A-like lectins/glucanases"/>
    <property type="match status" value="1"/>
</dbReference>
<dbReference type="PANTHER" id="PTHR11346:SF104">
    <property type="entry name" value="GALECTIN-2"/>
    <property type="match status" value="1"/>
</dbReference>
<dbReference type="InterPro" id="IPR044156">
    <property type="entry name" value="Galectin-like"/>
</dbReference>
<organism evidence="4 5">
    <name type="scientific">Microtus ochrogaster</name>
    <name type="common">Prairie vole</name>
    <dbReference type="NCBI Taxonomy" id="79684"/>
    <lineage>
        <taxon>Eukaryota</taxon>
        <taxon>Metazoa</taxon>
        <taxon>Chordata</taxon>
        <taxon>Craniata</taxon>
        <taxon>Vertebrata</taxon>
        <taxon>Euteleostomi</taxon>
        <taxon>Mammalia</taxon>
        <taxon>Eutheria</taxon>
        <taxon>Euarchontoglires</taxon>
        <taxon>Glires</taxon>
        <taxon>Rodentia</taxon>
        <taxon>Myomorpha</taxon>
        <taxon>Muroidea</taxon>
        <taxon>Cricetidae</taxon>
        <taxon>Arvicolinae</taxon>
        <taxon>Microtus</taxon>
    </lineage>
</organism>
<dbReference type="GO" id="GO:0030246">
    <property type="term" value="F:carbohydrate binding"/>
    <property type="evidence" value="ECO:0007669"/>
    <property type="project" value="UniProtKB-UniRule"/>
</dbReference>
<dbReference type="PROSITE" id="PS51304">
    <property type="entry name" value="GALECTIN"/>
    <property type="match status" value="1"/>
</dbReference>
<dbReference type="FunFam" id="2.60.120.200:FF:000021">
    <property type="entry name" value="Galectin"/>
    <property type="match status" value="1"/>
</dbReference>
<dbReference type="EMBL" id="JAATJU010009100">
    <property type="protein sequence ID" value="KAH0518910.1"/>
    <property type="molecule type" value="Genomic_DNA"/>
</dbReference>
<accession>A0A8J6GX98</accession>
<feature type="domain" description="Galectin" evidence="3">
    <location>
        <begin position="95"/>
        <end position="222"/>
    </location>
</feature>
<dbReference type="SMART" id="SM00908">
    <property type="entry name" value="Gal-bind_lectin"/>
    <property type="match status" value="1"/>
</dbReference>
<evidence type="ECO:0000259" key="3">
    <source>
        <dbReference type="PROSITE" id="PS51304"/>
    </source>
</evidence>
<dbReference type="Gene3D" id="2.60.120.200">
    <property type="match status" value="1"/>
</dbReference>
<dbReference type="PANTHER" id="PTHR11346">
    <property type="entry name" value="GALECTIN"/>
    <property type="match status" value="1"/>
</dbReference>
<comment type="caution">
    <text evidence="4">The sequence shown here is derived from an EMBL/GenBank/DDBJ whole genome shotgun (WGS) entry which is preliminary data.</text>
</comment>
<dbReference type="AlphaFoldDB" id="A0A8J6GX98"/>
<evidence type="ECO:0000313" key="4">
    <source>
        <dbReference type="EMBL" id="KAH0518910.1"/>
    </source>
</evidence>
<protein>
    <recommendedName>
        <fullName evidence="2">Galectin</fullName>
    </recommendedName>
</protein>
<dbReference type="CDD" id="cd00070">
    <property type="entry name" value="GLECT"/>
    <property type="match status" value="1"/>
</dbReference>
<sequence length="222" mass="24482">MGGRRSGFLGRRAPLAGAGAGALLPRSRLRPRPPGHSSLQVWSLAFSRLPGPNDPRLVSWRVSVGLSLCSMHFEYGILLPAPCPAAATGGGKQEKFEITNLDMKSGMTLKIKGKIHKDVNSFTINLGQEQDKLNLHFNPRFNESTIVFNSRDGGRWGQEQRESNKCFSPGEDVKITVAFHNNEFKVTLPDGHTVTFPNRAKGQNHLRYLSMAGLQISSFKLE</sequence>
<evidence type="ECO:0000256" key="2">
    <source>
        <dbReference type="RuleBase" id="RU102079"/>
    </source>
</evidence>
<proteinExistence type="predicted"/>
<dbReference type="Pfam" id="PF00337">
    <property type="entry name" value="Gal-bind_lectin"/>
    <property type="match status" value="1"/>
</dbReference>
<evidence type="ECO:0000256" key="1">
    <source>
        <dbReference type="ARBA" id="ARBA00022734"/>
    </source>
</evidence>